<dbReference type="Gene3D" id="4.10.240.10">
    <property type="entry name" value="Zn(2)-C6 fungal-type DNA-binding domain"/>
    <property type="match status" value="1"/>
</dbReference>
<keyword evidence="4" id="KW-0238">DNA-binding</keyword>
<keyword evidence="3" id="KW-0805">Transcription regulation</keyword>
<evidence type="ECO:0000256" key="5">
    <source>
        <dbReference type="ARBA" id="ARBA00023163"/>
    </source>
</evidence>
<feature type="region of interest" description="Disordered" evidence="7">
    <location>
        <begin position="105"/>
        <end position="145"/>
    </location>
</feature>
<dbReference type="Pfam" id="PF00172">
    <property type="entry name" value="Zn_clus"/>
    <property type="match status" value="1"/>
</dbReference>
<organism evidence="9 10">
    <name type="scientific">Pleurostoma richardsiae</name>
    <dbReference type="NCBI Taxonomy" id="41990"/>
    <lineage>
        <taxon>Eukaryota</taxon>
        <taxon>Fungi</taxon>
        <taxon>Dikarya</taxon>
        <taxon>Ascomycota</taxon>
        <taxon>Pezizomycotina</taxon>
        <taxon>Sordariomycetes</taxon>
        <taxon>Sordariomycetidae</taxon>
        <taxon>Calosphaeriales</taxon>
        <taxon>Pleurostomataceae</taxon>
        <taxon>Pleurostoma</taxon>
    </lineage>
</organism>
<keyword evidence="6" id="KW-0539">Nucleus</keyword>
<dbReference type="SMART" id="SM00066">
    <property type="entry name" value="GAL4"/>
    <property type="match status" value="1"/>
</dbReference>
<sequence>MAPTAPINGDGTGYFMPREPLARTSQPPNIKDVNRVAGTPGPQILTFALQHRPRATRASVPKVRTGCITCKKRHVKCDEARPSCQRCMKWQGFCEGYERAKSISSVSASDSEGSNRRSSTPAPPPEATGATTNSGTSTELVPASSTSTAGVSTVATAAIAATSIPQERDTSSAVLLEPDFNSTVFSFQWEKVYFEHWLALANNLGGGFFPSTLWTKTIPQLSHDEPALRYAVIAIGAIANAVSPNMLPKGSSSSFCPALPCISGSTATAGSAPHYQNALTYYGRALRLIRLQQDPSPESAMRAAIISCILFVCFETLHGNRDAALGHIRHGVQMMESFIRTWAPGGGAAAGDELGEPRVDACRSPRPLLIDEEIIQVFQRLDFQSWSTGLLQPKRTNEPPPAPTADFTPHDPTTKKPRPAPSCPERRIPARFATLSEARRWWDLVQHWILQFPRTVVAQLTEVIASLGGEEEAGAGTSGCGLNGAASRVDMCDVPGVRDLQRRHLDLLDRWNAAFWPLYGVARQDKKRAASGGGGGGDGAAGKTAYLQAVSLRVQYLIAWVGVRSICYSEYETMYQLTPQFRELNRLAAVLLASQHAGSTDGTATGTGGTGTGGTGAGGPVAEEVFTLDNGPTMALLVAATKCRDREVREEAIRLMERHPRRDGFWDTRAMVALAKLNRVAEAENETEGDLYEQWARLRQREARWAEVPGEMTVWFYRKDFERGGFVRRPHRLTWSGDEWRCDELPPGAGGS</sequence>
<feature type="compositionally biased region" description="Low complexity" evidence="7">
    <location>
        <begin position="127"/>
        <end position="145"/>
    </location>
</feature>
<evidence type="ECO:0000256" key="2">
    <source>
        <dbReference type="ARBA" id="ARBA00022833"/>
    </source>
</evidence>
<evidence type="ECO:0000256" key="7">
    <source>
        <dbReference type="SAM" id="MobiDB-lite"/>
    </source>
</evidence>
<dbReference type="PANTHER" id="PTHR36206">
    <property type="entry name" value="ASPERCRYPTIN BIOSYNTHESIS CLUSTER-SPECIFIC TRANSCRIPTION REGULATOR ATNN-RELATED"/>
    <property type="match status" value="1"/>
</dbReference>
<keyword evidence="5" id="KW-0804">Transcription</keyword>
<evidence type="ECO:0000256" key="6">
    <source>
        <dbReference type="ARBA" id="ARBA00023242"/>
    </source>
</evidence>
<dbReference type="AlphaFoldDB" id="A0AA38RQF3"/>
<dbReference type="InterPro" id="IPR052360">
    <property type="entry name" value="Transcr_Regulatory_Proteins"/>
</dbReference>
<dbReference type="CDD" id="cd00067">
    <property type="entry name" value="GAL4"/>
    <property type="match status" value="1"/>
</dbReference>
<proteinExistence type="predicted"/>
<dbReference type="InterPro" id="IPR036864">
    <property type="entry name" value="Zn2-C6_fun-type_DNA-bd_sf"/>
</dbReference>
<keyword evidence="1" id="KW-0479">Metal-binding</keyword>
<reference evidence="9" key="1">
    <citation type="submission" date="2022-07" db="EMBL/GenBank/DDBJ databases">
        <title>Fungi with potential for degradation of polypropylene.</title>
        <authorList>
            <person name="Gostincar C."/>
        </authorList>
    </citation>
    <scope>NUCLEOTIDE SEQUENCE</scope>
    <source>
        <strain evidence="9">EXF-13308</strain>
    </source>
</reference>
<protein>
    <submittedName>
        <fullName evidence="9">C6 zinc finger domain protein</fullName>
    </submittedName>
</protein>
<dbReference type="GO" id="GO:0008270">
    <property type="term" value="F:zinc ion binding"/>
    <property type="evidence" value="ECO:0007669"/>
    <property type="project" value="InterPro"/>
</dbReference>
<dbReference type="GO" id="GO:0000981">
    <property type="term" value="F:DNA-binding transcription factor activity, RNA polymerase II-specific"/>
    <property type="evidence" value="ECO:0007669"/>
    <property type="project" value="InterPro"/>
</dbReference>
<evidence type="ECO:0000256" key="4">
    <source>
        <dbReference type="ARBA" id="ARBA00023125"/>
    </source>
</evidence>
<keyword evidence="10" id="KW-1185">Reference proteome</keyword>
<feature type="domain" description="Zn(2)-C6 fungal-type" evidence="8">
    <location>
        <begin position="66"/>
        <end position="94"/>
    </location>
</feature>
<evidence type="ECO:0000256" key="1">
    <source>
        <dbReference type="ARBA" id="ARBA00022723"/>
    </source>
</evidence>
<dbReference type="PANTHER" id="PTHR36206:SF4">
    <property type="entry name" value="HYPOTHETICAL CONSERVED PROTEIN (EUROFUNG)-RELATED"/>
    <property type="match status" value="1"/>
</dbReference>
<dbReference type="EMBL" id="JANBVO010000030">
    <property type="protein sequence ID" value="KAJ9138356.1"/>
    <property type="molecule type" value="Genomic_DNA"/>
</dbReference>
<keyword evidence="2" id="KW-0862">Zinc</keyword>
<feature type="region of interest" description="Disordered" evidence="7">
    <location>
        <begin position="390"/>
        <end position="426"/>
    </location>
</feature>
<evidence type="ECO:0000313" key="10">
    <source>
        <dbReference type="Proteomes" id="UP001174694"/>
    </source>
</evidence>
<dbReference type="InterPro" id="IPR001138">
    <property type="entry name" value="Zn2Cys6_DnaBD"/>
</dbReference>
<evidence type="ECO:0000259" key="8">
    <source>
        <dbReference type="PROSITE" id="PS50048"/>
    </source>
</evidence>
<dbReference type="SUPFAM" id="SSF57701">
    <property type="entry name" value="Zn2/Cys6 DNA-binding domain"/>
    <property type="match status" value="1"/>
</dbReference>
<evidence type="ECO:0000313" key="9">
    <source>
        <dbReference type="EMBL" id="KAJ9138356.1"/>
    </source>
</evidence>
<evidence type="ECO:0000256" key="3">
    <source>
        <dbReference type="ARBA" id="ARBA00023015"/>
    </source>
</evidence>
<comment type="caution">
    <text evidence="9">The sequence shown here is derived from an EMBL/GenBank/DDBJ whole genome shotgun (WGS) entry which is preliminary data.</text>
</comment>
<gene>
    <name evidence="9" type="ORF">NKR23_g8501</name>
</gene>
<name>A0AA38RQF3_9PEZI</name>
<dbReference type="GO" id="GO:0003677">
    <property type="term" value="F:DNA binding"/>
    <property type="evidence" value="ECO:0007669"/>
    <property type="project" value="UniProtKB-KW"/>
</dbReference>
<dbReference type="Proteomes" id="UP001174694">
    <property type="component" value="Unassembled WGS sequence"/>
</dbReference>
<dbReference type="PROSITE" id="PS50048">
    <property type="entry name" value="ZN2_CY6_FUNGAL_2"/>
    <property type="match status" value="1"/>
</dbReference>
<accession>A0AA38RQF3</accession>